<dbReference type="EMBL" id="MUXT01000004">
    <property type="protein sequence ID" value="OOR84630.1"/>
    <property type="molecule type" value="Genomic_DNA"/>
</dbReference>
<dbReference type="InterPro" id="IPR054542">
    <property type="entry name" value="Cys_met_metab_PP"/>
</dbReference>
<evidence type="ECO:0000256" key="6">
    <source>
        <dbReference type="ARBA" id="ARBA00071157"/>
    </source>
</evidence>
<dbReference type="AlphaFoldDB" id="A0A1S9ZMM0"/>
<dbReference type="NCBIfam" id="TIGR01326">
    <property type="entry name" value="OAH_OAS_sulfhy"/>
    <property type="match status" value="1"/>
</dbReference>
<evidence type="ECO:0000256" key="2">
    <source>
        <dbReference type="ARBA" id="ARBA00011881"/>
    </source>
</evidence>
<evidence type="ECO:0000256" key="4">
    <source>
        <dbReference type="ARBA" id="ARBA00022898"/>
    </source>
</evidence>
<dbReference type="FunFam" id="3.90.1150.10:FF:000033">
    <property type="entry name" value="Cystathionine gamma-synthase"/>
    <property type="match status" value="1"/>
</dbReference>
<dbReference type="GO" id="GO:0019346">
    <property type="term" value="P:transsulfuration"/>
    <property type="evidence" value="ECO:0007669"/>
    <property type="project" value="InterPro"/>
</dbReference>
<dbReference type="InterPro" id="IPR015422">
    <property type="entry name" value="PyrdxlP-dep_Trfase_small"/>
</dbReference>
<evidence type="ECO:0000256" key="7">
    <source>
        <dbReference type="PIRSR" id="PIRSR001434-2"/>
    </source>
</evidence>
<comment type="cofactor">
    <cofactor evidence="1 8">
        <name>pyridoxal 5'-phosphate</name>
        <dbReference type="ChEBI" id="CHEBI:597326"/>
    </cofactor>
</comment>
<dbReference type="PANTHER" id="PTHR43797:SF2">
    <property type="entry name" value="HOMOCYSTEINE_CYSTEINE SYNTHASE"/>
    <property type="match status" value="1"/>
</dbReference>
<dbReference type="GO" id="GO:0003961">
    <property type="term" value="F:O-acetylhomoserine aminocarboxypropyltransferase activity"/>
    <property type="evidence" value="ECO:0007669"/>
    <property type="project" value="TreeGrafter"/>
</dbReference>
<evidence type="ECO:0000256" key="8">
    <source>
        <dbReference type="RuleBase" id="RU362118"/>
    </source>
</evidence>
<comment type="subunit">
    <text evidence="2">Homotetramer.</text>
</comment>
<organism evidence="9 10">
    <name type="scientific">Moraxella canis</name>
    <dbReference type="NCBI Taxonomy" id="90239"/>
    <lineage>
        <taxon>Bacteria</taxon>
        <taxon>Pseudomonadati</taxon>
        <taxon>Pseudomonadota</taxon>
        <taxon>Gammaproteobacteria</taxon>
        <taxon>Moraxellales</taxon>
        <taxon>Moraxellaceae</taxon>
        <taxon>Moraxella</taxon>
    </lineage>
</organism>
<dbReference type="GO" id="GO:0005737">
    <property type="term" value="C:cytoplasm"/>
    <property type="evidence" value="ECO:0007669"/>
    <property type="project" value="TreeGrafter"/>
</dbReference>
<dbReference type="FunFam" id="3.40.640.10:FF:000035">
    <property type="entry name" value="O-succinylhomoserine sulfhydrylase"/>
    <property type="match status" value="1"/>
</dbReference>
<name>A0A1S9ZMM0_9GAMM</name>
<dbReference type="Proteomes" id="UP000190322">
    <property type="component" value="Unassembled WGS sequence"/>
</dbReference>
<proteinExistence type="inferred from homology"/>
<dbReference type="SUPFAM" id="SSF53383">
    <property type="entry name" value="PLP-dependent transferases"/>
    <property type="match status" value="1"/>
</dbReference>
<evidence type="ECO:0000256" key="3">
    <source>
        <dbReference type="ARBA" id="ARBA00022679"/>
    </source>
</evidence>
<dbReference type="InterPro" id="IPR015421">
    <property type="entry name" value="PyrdxlP-dep_Trfase_major"/>
</dbReference>
<keyword evidence="4 7" id="KW-0663">Pyridoxal phosphate</keyword>
<dbReference type="Gene3D" id="3.40.640.10">
    <property type="entry name" value="Type I PLP-dependent aspartate aminotransferase-like (Major domain)"/>
    <property type="match status" value="1"/>
</dbReference>
<dbReference type="RefSeq" id="WP_078255682.1">
    <property type="nucleotide sequence ID" value="NZ_MUXT01000004.1"/>
</dbReference>
<dbReference type="PANTHER" id="PTHR43797">
    <property type="entry name" value="HOMOCYSTEINE/CYSTEINE SYNTHASE"/>
    <property type="match status" value="1"/>
</dbReference>
<evidence type="ECO:0000313" key="9">
    <source>
        <dbReference type="EMBL" id="OOR84630.1"/>
    </source>
</evidence>
<evidence type="ECO:0000256" key="1">
    <source>
        <dbReference type="ARBA" id="ARBA00001933"/>
    </source>
</evidence>
<comment type="caution">
    <text evidence="9">The sequence shown here is derived from an EMBL/GenBank/DDBJ whole genome shotgun (WGS) entry which is preliminary data.</text>
</comment>
<sequence>MSYRDETLAIHAGYHPEPTTKSVAVPIYQTTSYAFDNTQHGADLFDLKVQGNIYTCIMNPTTAVLEERIAALEGGIGALALASGMSAITYAIQTIAEAGDNIVSVSQLYGGTYNLFAHTLPKQGIQVRFFDGNHPESLRDKIDDKTKLVFLESIGNPLGNIVDLEAVANIAHEYGVPVVVDNTVATPVLLKPFEHGADIVIHSLTKYIGGHGTSVGGAIIDSGKFAWGDYPERFKSLNTPDPSYHGVNYVEALGAAAYIARARVVPLRNTGAAISPMNAFLILQGLETLSLRMERHTQNALAVAKYLQEHPKVSWVNYAGLSTHPQHDLANKYLDGKPSAILSFGVKDGRSGGTRFIDALQLITRLVNIGDAKSLACHPATTTHRQLSDDELKVAGVSDDMVRLSIGIEHIDDLIADLEQALEQV</sequence>
<dbReference type="CDD" id="cd00614">
    <property type="entry name" value="CGS_like"/>
    <property type="match status" value="1"/>
</dbReference>
<gene>
    <name evidence="9" type="ORF">B0180_03510</name>
</gene>
<feature type="modified residue" description="N6-(pyridoxal phosphate)lysine" evidence="7">
    <location>
        <position position="206"/>
    </location>
</feature>
<dbReference type="PROSITE" id="PS00868">
    <property type="entry name" value="CYS_MET_METAB_PP"/>
    <property type="match status" value="1"/>
</dbReference>
<keyword evidence="3 9" id="KW-0808">Transferase</keyword>
<accession>A0A1S9ZMM0</accession>
<dbReference type="GO" id="GO:0004124">
    <property type="term" value="F:cysteine synthase activity"/>
    <property type="evidence" value="ECO:0007669"/>
    <property type="project" value="TreeGrafter"/>
</dbReference>
<evidence type="ECO:0000313" key="10">
    <source>
        <dbReference type="Proteomes" id="UP000190322"/>
    </source>
</evidence>
<dbReference type="Pfam" id="PF01053">
    <property type="entry name" value="Cys_Met_Meta_PP"/>
    <property type="match status" value="1"/>
</dbReference>
<dbReference type="InterPro" id="IPR015424">
    <property type="entry name" value="PyrdxlP-dep_Trfase"/>
</dbReference>
<evidence type="ECO:0000256" key="5">
    <source>
        <dbReference type="ARBA" id="ARBA00060995"/>
    </source>
</evidence>
<dbReference type="GO" id="GO:0071269">
    <property type="term" value="P:L-homocysteine biosynthetic process"/>
    <property type="evidence" value="ECO:0007669"/>
    <property type="project" value="TreeGrafter"/>
</dbReference>
<dbReference type="InterPro" id="IPR000277">
    <property type="entry name" value="Cys/Met-Metab_PyrdxlP-dep_enz"/>
</dbReference>
<dbReference type="PIRSF" id="PIRSF001434">
    <property type="entry name" value="CGS"/>
    <property type="match status" value="1"/>
</dbReference>
<dbReference type="InterPro" id="IPR006235">
    <property type="entry name" value="OAc-hSer/O-AcSer_sulfhydrylase"/>
</dbReference>
<comment type="similarity">
    <text evidence="5">Belongs to the trans-sulfuration enzymes family. MetZ subfamily.</text>
</comment>
<protein>
    <recommendedName>
        <fullName evidence="6">O-succinylhomoserine sulfhydrylase</fullName>
    </recommendedName>
</protein>
<dbReference type="GO" id="GO:0030170">
    <property type="term" value="F:pyridoxal phosphate binding"/>
    <property type="evidence" value="ECO:0007669"/>
    <property type="project" value="InterPro"/>
</dbReference>
<dbReference type="GO" id="GO:0006535">
    <property type="term" value="P:cysteine biosynthetic process from serine"/>
    <property type="evidence" value="ECO:0007669"/>
    <property type="project" value="TreeGrafter"/>
</dbReference>
<dbReference type="Gene3D" id="3.90.1150.10">
    <property type="entry name" value="Aspartate Aminotransferase, domain 1"/>
    <property type="match status" value="1"/>
</dbReference>
<reference evidence="9 10" key="1">
    <citation type="submission" date="2017-02" db="EMBL/GenBank/DDBJ databases">
        <title>Draft genome sequence of Moraxella canis CCUG 8415A type strain.</title>
        <authorList>
            <person name="Engstrom-Jakobsson H."/>
            <person name="Salva-Serra F."/>
            <person name="Thorell K."/>
            <person name="Gonzales-Siles L."/>
            <person name="Karlsson R."/>
            <person name="Boulund F."/>
            <person name="Engstrand L."/>
            <person name="Moore E."/>
        </authorList>
    </citation>
    <scope>NUCLEOTIDE SEQUENCE [LARGE SCALE GENOMIC DNA]</scope>
    <source>
        <strain evidence="9 10">CCUG 8415A</strain>
    </source>
</reference>